<keyword evidence="2" id="KW-1133">Transmembrane helix</keyword>
<evidence type="ECO:0000313" key="4">
    <source>
        <dbReference type="Proteomes" id="UP001287356"/>
    </source>
</evidence>
<organism evidence="3 4">
    <name type="scientific">Lasiosphaeria ovina</name>
    <dbReference type="NCBI Taxonomy" id="92902"/>
    <lineage>
        <taxon>Eukaryota</taxon>
        <taxon>Fungi</taxon>
        <taxon>Dikarya</taxon>
        <taxon>Ascomycota</taxon>
        <taxon>Pezizomycotina</taxon>
        <taxon>Sordariomycetes</taxon>
        <taxon>Sordariomycetidae</taxon>
        <taxon>Sordariales</taxon>
        <taxon>Lasiosphaeriaceae</taxon>
        <taxon>Lasiosphaeria</taxon>
    </lineage>
</organism>
<name>A0AAE0KGZ7_9PEZI</name>
<protein>
    <submittedName>
        <fullName evidence="3">Uncharacterized protein</fullName>
    </submittedName>
</protein>
<dbReference type="AlphaFoldDB" id="A0AAE0KGZ7"/>
<evidence type="ECO:0000256" key="2">
    <source>
        <dbReference type="SAM" id="Phobius"/>
    </source>
</evidence>
<feature type="compositionally biased region" description="Polar residues" evidence="1">
    <location>
        <begin position="487"/>
        <end position="504"/>
    </location>
</feature>
<feature type="transmembrane region" description="Helical" evidence="2">
    <location>
        <begin position="181"/>
        <end position="204"/>
    </location>
</feature>
<feature type="transmembrane region" description="Helical" evidence="2">
    <location>
        <begin position="582"/>
        <end position="604"/>
    </location>
</feature>
<keyword evidence="2" id="KW-0812">Transmembrane</keyword>
<feature type="transmembrane region" description="Helical" evidence="2">
    <location>
        <begin position="138"/>
        <end position="161"/>
    </location>
</feature>
<proteinExistence type="predicted"/>
<feature type="region of interest" description="Disordered" evidence="1">
    <location>
        <begin position="487"/>
        <end position="527"/>
    </location>
</feature>
<keyword evidence="2" id="KW-0472">Membrane</keyword>
<evidence type="ECO:0000256" key="1">
    <source>
        <dbReference type="SAM" id="MobiDB-lite"/>
    </source>
</evidence>
<feature type="transmembrane region" description="Helical" evidence="2">
    <location>
        <begin position="682"/>
        <end position="707"/>
    </location>
</feature>
<reference evidence="3" key="2">
    <citation type="submission" date="2023-06" db="EMBL/GenBank/DDBJ databases">
        <authorList>
            <consortium name="Lawrence Berkeley National Laboratory"/>
            <person name="Haridas S."/>
            <person name="Hensen N."/>
            <person name="Bonometti L."/>
            <person name="Westerberg I."/>
            <person name="Brannstrom I.O."/>
            <person name="Guillou S."/>
            <person name="Cros-Aarteil S."/>
            <person name="Calhoun S."/>
            <person name="Kuo A."/>
            <person name="Mondo S."/>
            <person name="Pangilinan J."/>
            <person name="Riley R."/>
            <person name="Labutti K."/>
            <person name="Andreopoulos B."/>
            <person name="Lipzen A."/>
            <person name="Chen C."/>
            <person name="Yanf M."/>
            <person name="Daum C."/>
            <person name="Ng V."/>
            <person name="Clum A."/>
            <person name="Steindorff A."/>
            <person name="Ohm R."/>
            <person name="Martin F."/>
            <person name="Silar P."/>
            <person name="Natvig D."/>
            <person name="Lalanne C."/>
            <person name="Gautier V."/>
            <person name="Ament-Velasquez S.L."/>
            <person name="Kruys A."/>
            <person name="Hutchinson M.I."/>
            <person name="Powell A.J."/>
            <person name="Barry K."/>
            <person name="Miller A.N."/>
            <person name="Grigoriev I.V."/>
            <person name="Debuchy R."/>
            <person name="Gladieux P."/>
            <person name="Thoren M.H."/>
            <person name="Johannesson H."/>
        </authorList>
    </citation>
    <scope>NUCLEOTIDE SEQUENCE</scope>
    <source>
        <strain evidence="3">CBS 958.72</strain>
    </source>
</reference>
<reference evidence="3" key="1">
    <citation type="journal article" date="2023" name="Mol. Phylogenet. Evol.">
        <title>Genome-scale phylogeny and comparative genomics of the fungal order Sordariales.</title>
        <authorList>
            <person name="Hensen N."/>
            <person name="Bonometti L."/>
            <person name="Westerberg I."/>
            <person name="Brannstrom I.O."/>
            <person name="Guillou S."/>
            <person name="Cros-Aarteil S."/>
            <person name="Calhoun S."/>
            <person name="Haridas S."/>
            <person name="Kuo A."/>
            <person name="Mondo S."/>
            <person name="Pangilinan J."/>
            <person name="Riley R."/>
            <person name="LaButti K."/>
            <person name="Andreopoulos B."/>
            <person name="Lipzen A."/>
            <person name="Chen C."/>
            <person name="Yan M."/>
            <person name="Daum C."/>
            <person name="Ng V."/>
            <person name="Clum A."/>
            <person name="Steindorff A."/>
            <person name="Ohm R.A."/>
            <person name="Martin F."/>
            <person name="Silar P."/>
            <person name="Natvig D.O."/>
            <person name="Lalanne C."/>
            <person name="Gautier V."/>
            <person name="Ament-Velasquez S.L."/>
            <person name="Kruys A."/>
            <person name="Hutchinson M.I."/>
            <person name="Powell A.J."/>
            <person name="Barry K."/>
            <person name="Miller A.N."/>
            <person name="Grigoriev I.V."/>
            <person name="Debuchy R."/>
            <person name="Gladieux P."/>
            <person name="Hiltunen Thoren M."/>
            <person name="Johannesson H."/>
        </authorList>
    </citation>
    <scope>NUCLEOTIDE SEQUENCE</scope>
    <source>
        <strain evidence="3">CBS 958.72</strain>
    </source>
</reference>
<feature type="transmembrane region" description="Helical" evidence="2">
    <location>
        <begin position="60"/>
        <end position="81"/>
    </location>
</feature>
<dbReference type="EMBL" id="JAULSN010000003">
    <property type="protein sequence ID" value="KAK3376583.1"/>
    <property type="molecule type" value="Genomic_DNA"/>
</dbReference>
<accession>A0AAE0KGZ7</accession>
<comment type="caution">
    <text evidence="3">The sequence shown here is derived from an EMBL/GenBank/DDBJ whole genome shotgun (WGS) entry which is preliminary data.</text>
</comment>
<feature type="transmembrane region" description="Helical" evidence="2">
    <location>
        <begin position="542"/>
        <end position="562"/>
    </location>
</feature>
<feature type="compositionally biased region" description="Low complexity" evidence="1">
    <location>
        <begin position="514"/>
        <end position="523"/>
    </location>
</feature>
<dbReference type="Pfam" id="PF11915">
    <property type="entry name" value="DUF3433"/>
    <property type="match status" value="1"/>
</dbReference>
<dbReference type="Proteomes" id="UP001287356">
    <property type="component" value="Unassembled WGS sequence"/>
</dbReference>
<evidence type="ECO:0000313" key="3">
    <source>
        <dbReference type="EMBL" id="KAK3376583.1"/>
    </source>
</evidence>
<dbReference type="InterPro" id="IPR021840">
    <property type="entry name" value="DUF3433"/>
</dbReference>
<keyword evidence="4" id="KW-1185">Reference proteome</keyword>
<feature type="transmembrane region" description="Helical" evidence="2">
    <location>
        <begin position="649"/>
        <end position="670"/>
    </location>
</feature>
<sequence>MLGTGGAVNTIPPLLQPTRLNQSASTTGYFGPAAIPSAVEPNTGGPSQILLVHPTTNFEYFIGLFGPIILSTILSILVQVLDSNLKRILPFILLARPGGSGLPASNTVCLVPGGINGPIYNMDLLYQFKEGLPVLTNLLVLLSAVLSSTCSSTISLGVYGLCPTSNKLGGCFMSIGVYSSVLYLGEGLLIGMAVLVLVLGVLAYRARTGVARDPWNMGHLATMLPPSSREGRAGAGRGLQVLLREMELPANGGGESSHGAIAKKLEGMTFSIGTYRTNDGNQKYGIITHEKGNGLPWVSPTAPGVYELGSLNPATRQLIRGRGDGKMTSAVVRQASLGSCYYNPSISSRRPLLHSDESKRSSSVDISSFRLPVVEGAALADLDPPAPLGLSIIQRSMGVVSLQVPTSTCHARGGPGLQGSVLGGNYGQDVSEARSFNDSIAPTDTPRYSYYSSNSERHLIADADTGNDNGIFRDGLGDHDCAASFDSQGQTQVSSLSPMSSGQTRVMPHEKTEQTQQTLTTTTAKASNQGSARGVTAASVHFVFHVVFFVLLCGLFGLILYYEVVEVRQTDPGSFEAFMDSQSLGVTVLFTGLAVGISLFWDYFFARIALLNLSRALARSPRRPIPSSTTTPTTVFSGLYLAVRQRDALTGLVAVAGVLSKVAPVLMANVPFHSLQTWEVHLATAWATVGVLAYMIVVLFGCFFVRWPSLPVTPESIAGWVYYVGDPD</sequence>
<gene>
    <name evidence="3" type="ORF">B0T24DRAFT_718906</name>
</gene>